<dbReference type="OrthoDB" id="2421246at2759"/>
<proteinExistence type="predicted"/>
<dbReference type="Proteomes" id="UP000789508">
    <property type="component" value="Unassembled WGS sequence"/>
</dbReference>
<gene>
    <name evidence="1" type="ORF">ALEPTO_LOCUS5367</name>
</gene>
<dbReference type="EMBL" id="CAJVPS010001492">
    <property type="protein sequence ID" value="CAG8540121.1"/>
    <property type="molecule type" value="Genomic_DNA"/>
</dbReference>
<evidence type="ECO:0000313" key="1">
    <source>
        <dbReference type="EMBL" id="CAG8540121.1"/>
    </source>
</evidence>
<comment type="caution">
    <text evidence="1">The sequence shown here is derived from an EMBL/GenBank/DDBJ whole genome shotgun (WGS) entry which is preliminary data.</text>
</comment>
<sequence>MFIVKHEDRIYELIFAECSRIVCGGTKEEDDRVKLWRELNDGLYWANRGCRLVENEFGILGFQVAGQKFNLYVLIRDHEDISRLFLLRSVDIPTQYTDNKKAVFEFVETLLLLRRILIVDLSLLFNSRTRGSDEGSSTVSSPPPNT</sequence>
<dbReference type="AlphaFoldDB" id="A0A9N9APB4"/>
<accession>A0A9N9APB4</accession>
<protein>
    <submittedName>
        <fullName evidence="1">4238_t:CDS:1</fullName>
    </submittedName>
</protein>
<keyword evidence="2" id="KW-1185">Reference proteome</keyword>
<reference evidence="1" key="1">
    <citation type="submission" date="2021-06" db="EMBL/GenBank/DDBJ databases">
        <authorList>
            <person name="Kallberg Y."/>
            <person name="Tangrot J."/>
            <person name="Rosling A."/>
        </authorList>
    </citation>
    <scope>NUCLEOTIDE SEQUENCE</scope>
    <source>
        <strain evidence="1">FL130A</strain>
    </source>
</reference>
<evidence type="ECO:0000313" key="2">
    <source>
        <dbReference type="Proteomes" id="UP000789508"/>
    </source>
</evidence>
<name>A0A9N9APB4_9GLOM</name>
<organism evidence="1 2">
    <name type="scientific">Ambispora leptoticha</name>
    <dbReference type="NCBI Taxonomy" id="144679"/>
    <lineage>
        <taxon>Eukaryota</taxon>
        <taxon>Fungi</taxon>
        <taxon>Fungi incertae sedis</taxon>
        <taxon>Mucoromycota</taxon>
        <taxon>Glomeromycotina</taxon>
        <taxon>Glomeromycetes</taxon>
        <taxon>Archaeosporales</taxon>
        <taxon>Ambisporaceae</taxon>
        <taxon>Ambispora</taxon>
    </lineage>
</organism>